<dbReference type="PRINTS" id="PR01374">
    <property type="entry name" value="TONBPROTEIN"/>
</dbReference>
<keyword evidence="5 10" id="KW-0997">Cell inner membrane</keyword>
<comment type="caution">
    <text evidence="13">The sequence shown here is derived from an EMBL/GenBank/DDBJ whole genome shotgun (WGS) entry which is preliminary data.</text>
</comment>
<keyword evidence="4 10" id="KW-1003">Cell membrane</keyword>
<keyword evidence="14" id="KW-1185">Reference proteome</keyword>
<sequence length="345" mass="36373">MSRRRIQGVARFMLLIVVGLVAIGGVVIFALLKSRAAADDPSPTVIAAAGPVVRAGAGTDELLQHARQAMAEQRLLAPAGNNAFELYLAVLKREPGNRVAQDALREIFPFAAHAAEQTIDQGDAGEAQRQIDLLRRADPQNYTLTLLQTKLQAQRDAAAQQAQPQPQLAQAKKPEQPPPPGAAIRPAVAAAPQVAPSTPAPGTAPAGPPAARPAAVPTAAELALAQLHVESTKVEAAPKSSMRPHAPAVAAVVDANGNAAPVLTRRVDPSYPSDARRSRRQGWVDVTFTVQADGSVSGASVTDADPKYVFDRSALNAVTHWQFTPGMQDGKPVAAQLRQRIEFHL</sequence>
<keyword evidence="10" id="KW-0735">Signal-anchor</keyword>
<dbReference type="InterPro" id="IPR003538">
    <property type="entry name" value="TonB"/>
</dbReference>
<keyword evidence="6 10" id="KW-0812">Transmembrane</keyword>
<dbReference type="GO" id="GO:0015031">
    <property type="term" value="P:protein transport"/>
    <property type="evidence" value="ECO:0007669"/>
    <property type="project" value="UniProtKB-UniRule"/>
</dbReference>
<evidence type="ECO:0000256" key="1">
    <source>
        <dbReference type="ARBA" id="ARBA00004383"/>
    </source>
</evidence>
<dbReference type="AlphaFoldDB" id="A0A4R0YKJ3"/>
<evidence type="ECO:0000256" key="9">
    <source>
        <dbReference type="ARBA" id="ARBA00023136"/>
    </source>
</evidence>
<organism evidence="13 14">
    <name type="scientific">Dyella soli</name>
    <dbReference type="NCBI Taxonomy" id="522319"/>
    <lineage>
        <taxon>Bacteria</taxon>
        <taxon>Pseudomonadati</taxon>
        <taxon>Pseudomonadota</taxon>
        <taxon>Gammaproteobacteria</taxon>
        <taxon>Lysobacterales</taxon>
        <taxon>Rhodanobacteraceae</taxon>
        <taxon>Dyella</taxon>
    </lineage>
</organism>
<dbReference type="InterPro" id="IPR037682">
    <property type="entry name" value="TonB_C"/>
</dbReference>
<proteinExistence type="inferred from homology"/>
<evidence type="ECO:0000256" key="2">
    <source>
        <dbReference type="ARBA" id="ARBA00006555"/>
    </source>
</evidence>
<evidence type="ECO:0000256" key="10">
    <source>
        <dbReference type="RuleBase" id="RU362123"/>
    </source>
</evidence>
<dbReference type="GO" id="GO:0031992">
    <property type="term" value="F:energy transducer activity"/>
    <property type="evidence" value="ECO:0007669"/>
    <property type="project" value="InterPro"/>
</dbReference>
<evidence type="ECO:0000256" key="11">
    <source>
        <dbReference type="SAM" id="MobiDB-lite"/>
    </source>
</evidence>
<comment type="function">
    <text evidence="10">Interacts with outer membrane receptor proteins that carry out high-affinity binding and energy dependent uptake into the periplasmic space of specific substrates. It could act to transduce energy from the cytoplasmic membrane to specific energy-requiring processes in the outer membrane, resulting in the release into the periplasm of ligands bound by these outer membrane proteins.</text>
</comment>
<evidence type="ECO:0000256" key="7">
    <source>
        <dbReference type="ARBA" id="ARBA00022927"/>
    </source>
</evidence>
<evidence type="ECO:0000256" key="6">
    <source>
        <dbReference type="ARBA" id="ARBA00022692"/>
    </source>
</evidence>
<feature type="compositionally biased region" description="Low complexity" evidence="11">
    <location>
        <begin position="155"/>
        <end position="171"/>
    </location>
</feature>
<dbReference type="GO" id="GO:0005886">
    <property type="term" value="C:plasma membrane"/>
    <property type="evidence" value="ECO:0007669"/>
    <property type="project" value="UniProtKB-SubCell"/>
</dbReference>
<feature type="region of interest" description="Disordered" evidence="11">
    <location>
        <begin position="155"/>
        <end position="217"/>
    </location>
</feature>
<keyword evidence="7 10" id="KW-0653">Protein transport</keyword>
<protein>
    <recommendedName>
        <fullName evidence="10">Protein TonB</fullName>
    </recommendedName>
</protein>
<keyword evidence="9 10" id="KW-0472">Membrane</keyword>
<comment type="similarity">
    <text evidence="2 10">Belongs to the TonB family.</text>
</comment>
<dbReference type="InterPro" id="IPR051045">
    <property type="entry name" value="TonB-dependent_transducer"/>
</dbReference>
<dbReference type="PANTHER" id="PTHR33446:SF14">
    <property type="entry name" value="PROTEIN TONB"/>
    <property type="match status" value="1"/>
</dbReference>
<evidence type="ECO:0000256" key="3">
    <source>
        <dbReference type="ARBA" id="ARBA00022448"/>
    </source>
</evidence>
<dbReference type="NCBIfam" id="TIGR01352">
    <property type="entry name" value="tonB_Cterm"/>
    <property type="match status" value="1"/>
</dbReference>
<feature type="domain" description="TonB C-terminal" evidence="12">
    <location>
        <begin position="256"/>
        <end position="345"/>
    </location>
</feature>
<dbReference type="InterPro" id="IPR006260">
    <property type="entry name" value="TonB/TolA_C"/>
</dbReference>
<evidence type="ECO:0000256" key="8">
    <source>
        <dbReference type="ARBA" id="ARBA00022989"/>
    </source>
</evidence>
<accession>A0A4R0YKJ3</accession>
<evidence type="ECO:0000256" key="4">
    <source>
        <dbReference type="ARBA" id="ARBA00022475"/>
    </source>
</evidence>
<reference evidence="13 14" key="1">
    <citation type="submission" date="2019-02" db="EMBL/GenBank/DDBJ databases">
        <title>Dyella amyloliquefaciens sp. nov., isolated from forest soil.</title>
        <authorList>
            <person name="Gao Z.-H."/>
            <person name="Qiu L.-H."/>
        </authorList>
    </citation>
    <scope>NUCLEOTIDE SEQUENCE [LARGE SCALE GENOMIC DNA]</scope>
    <source>
        <strain evidence="13 14">KACC 12747</strain>
    </source>
</reference>
<dbReference type="EMBL" id="SJTG01000003">
    <property type="protein sequence ID" value="TCI09049.1"/>
    <property type="molecule type" value="Genomic_DNA"/>
</dbReference>
<gene>
    <name evidence="13" type="ORF">EZM97_22680</name>
</gene>
<dbReference type="Gene3D" id="3.30.1150.10">
    <property type="match status" value="1"/>
</dbReference>
<keyword evidence="8 10" id="KW-1133">Transmembrane helix</keyword>
<dbReference type="GO" id="GO:0055085">
    <property type="term" value="P:transmembrane transport"/>
    <property type="evidence" value="ECO:0007669"/>
    <property type="project" value="InterPro"/>
</dbReference>
<name>A0A4R0YKJ3_9GAMM</name>
<dbReference type="PANTHER" id="PTHR33446">
    <property type="entry name" value="PROTEIN TONB-RELATED"/>
    <property type="match status" value="1"/>
</dbReference>
<dbReference type="GO" id="GO:0015891">
    <property type="term" value="P:siderophore transport"/>
    <property type="evidence" value="ECO:0007669"/>
    <property type="project" value="InterPro"/>
</dbReference>
<dbReference type="Proteomes" id="UP000291822">
    <property type="component" value="Unassembled WGS sequence"/>
</dbReference>
<dbReference type="RefSeq" id="WP_131411075.1">
    <property type="nucleotide sequence ID" value="NZ_SJTG01000003.1"/>
</dbReference>
<evidence type="ECO:0000259" key="12">
    <source>
        <dbReference type="PROSITE" id="PS52015"/>
    </source>
</evidence>
<evidence type="ECO:0000256" key="5">
    <source>
        <dbReference type="ARBA" id="ARBA00022519"/>
    </source>
</evidence>
<dbReference type="PROSITE" id="PS52015">
    <property type="entry name" value="TONB_CTD"/>
    <property type="match status" value="1"/>
</dbReference>
<comment type="subcellular location">
    <subcellularLocation>
        <location evidence="1 10">Cell inner membrane</location>
        <topology evidence="1 10">Single-pass membrane protein</topology>
        <orientation evidence="1 10">Periplasmic side</orientation>
    </subcellularLocation>
</comment>
<dbReference type="SUPFAM" id="SSF74653">
    <property type="entry name" value="TolA/TonB C-terminal domain"/>
    <property type="match status" value="1"/>
</dbReference>
<dbReference type="Pfam" id="PF03544">
    <property type="entry name" value="TonB_C"/>
    <property type="match status" value="1"/>
</dbReference>
<feature type="compositionally biased region" description="Low complexity" evidence="11">
    <location>
        <begin position="182"/>
        <end position="205"/>
    </location>
</feature>
<evidence type="ECO:0000313" key="13">
    <source>
        <dbReference type="EMBL" id="TCI09049.1"/>
    </source>
</evidence>
<feature type="transmembrane region" description="Helical" evidence="10">
    <location>
        <begin position="12"/>
        <end position="32"/>
    </location>
</feature>
<keyword evidence="3 10" id="KW-0813">Transport</keyword>
<dbReference type="GO" id="GO:0030288">
    <property type="term" value="C:outer membrane-bounded periplasmic space"/>
    <property type="evidence" value="ECO:0007669"/>
    <property type="project" value="InterPro"/>
</dbReference>
<evidence type="ECO:0000313" key="14">
    <source>
        <dbReference type="Proteomes" id="UP000291822"/>
    </source>
</evidence>